<dbReference type="GO" id="GO:0005975">
    <property type="term" value="P:carbohydrate metabolic process"/>
    <property type="evidence" value="ECO:0007669"/>
    <property type="project" value="InterPro"/>
</dbReference>
<dbReference type="OrthoDB" id="9807186at2"/>
<feature type="signal peptide" evidence="2">
    <location>
        <begin position="1"/>
        <end position="32"/>
    </location>
</feature>
<dbReference type="PANTHER" id="PTHR33886">
    <property type="entry name" value="UNSATURATED RHAMNOGALACTURONAN HYDROLASE (EUROFUNG)"/>
    <property type="match status" value="1"/>
</dbReference>
<dbReference type="SUPFAM" id="SSF48208">
    <property type="entry name" value="Six-hairpin glycosidases"/>
    <property type="match status" value="1"/>
</dbReference>
<sequence>MKLNPLIKISKYFSFVAISLLGLFGSAVPCTAQDVSVSAVVHSVAENIIRNTSFNFVDPKTKTVYQSLDDVPAGVSVKAKSLYNKWEYANGVMMFGMLEAAKQFKEKSYADYVYKNFDFIFKNLAILQKKYAGEKRLPEWSRLVGMGSLDDCGALAAALSDVNEVQHNQRYETYLKKAANYIMHKQVRLSDGTLCRSFPRKMTIWADDLYMSVPFLARMGRVTGDRKYFDDAILQVRNFNKHLYDSTDGLYYHCWFSDVAQNGVAHWLRCNGWLAVAQVELIKNLPKDHPARKELIGYLLHQIIGISRYQDQSGLWHQLIDKPDSYLESSGTAMFVYAIAKAVNEKWIPASYKSIAIQGWKGLTRQVRPDGKIENVCIGTGIEDDIAFYYNRPNVTNDFHVLGPVLLAATEMAKLQR</sequence>
<dbReference type="KEGG" id="agi:FSB73_00370"/>
<accession>A0A5B8VHH9</accession>
<feature type="chain" id="PRO_5022699732" evidence="2">
    <location>
        <begin position="33"/>
        <end position="417"/>
    </location>
</feature>
<proteinExistence type="predicted"/>
<dbReference type="RefSeq" id="WP_146779656.1">
    <property type="nucleotide sequence ID" value="NZ_CP042434.1"/>
</dbReference>
<evidence type="ECO:0000256" key="2">
    <source>
        <dbReference type="SAM" id="SignalP"/>
    </source>
</evidence>
<keyword evidence="2" id="KW-0732">Signal</keyword>
<evidence type="ECO:0000313" key="4">
    <source>
        <dbReference type="Proteomes" id="UP000321291"/>
    </source>
</evidence>
<keyword evidence="1 3" id="KW-0378">Hydrolase</keyword>
<keyword evidence="4" id="KW-1185">Reference proteome</keyword>
<dbReference type="AlphaFoldDB" id="A0A5B8VHH9"/>
<dbReference type="Gene3D" id="1.50.10.10">
    <property type="match status" value="1"/>
</dbReference>
<reference evidence="3 4" key="1">
    <citation type="journal article" date="2017" name="Int. J. Syst. Evol. Microbiol.">
        <title>Arachidicoccus ginsenosidivorans sp. nov., with ginsenoside-converting activity isolated from ginseng cultivating soil.</title>
        <authorList>
            <person name="Siddiqi M.Z."/>
            <person name="Aslam Z."/>
            <person name="Im W.T."/>
        </authorList>
    </citation>
    <scope>NUCLEOTIDE SEQUENCE [LARGE SCALE GENOMIC DNA]</scope>
    <source>
        <strain evidence="3 4">Gsoil 809</strain>
    </source>
</reference>
<evidence type="ECO:0000256" key="1">
    <source>
        <dbReference type="ARBA" id="ARBA00022801"/>
    </source>
</evidence>
<organism evidence="3 4">
    <name type="scientific">Arachidicoccus ginsenosidivorans</name>
    <dbReference type="NCBI Taxonomy" id="496057"/>
    <lineage>
        <taxon>Bacteria</taxon>
        <taxon>Pseudomonadati</taxon>
        <taxon>Bacteroidota</taxon>
        <taxon>Chitinophagia</taxon>
        <taxon>Chitinophagales</taxon>
        <taxon>Chitinophagaceae</taxon>
        <taxon>Arachidicoccus</taxon>
    </lineage>
</organism>
<dbReference type="GO" id="GO:0016787">
    <property type="term" value="F:hydrolase activity"/>
    <property type="evidence" value="ECO:0007669"/>
    <property type="project" value="UniProtKB-KW"/>
</dbReference>
<evidence type="ECO:0000313" key="3">
    <source>
        <dbReference type="EMBL" id="QEC70392.1"/>
    </source>
</evidence>
<protein>
    <submittedName>
        <fullName evidence="3">Glycoside hydrolase family 88 protein</fullName>
    </submittedName>
</protein>
<dbReference type="InterPro" id="IPR008928">
    <property type="entry name" value="6-hairpin_glycosidase_sf"/>
</dbReference>
<name>A0A5B8VHH9_9BACT</name>
<dbReference type="Proteomes" id="UP000321291">
    <property type="component" value="Chromosome"/>
</dbReference>
<dbReference type="EMBL" id="CP042434">
    <property type="protein sequence ID" value="QEC70392.1"/>
    <property type="molecule type" value="Genomic_DNA"/>
</dbReference>
<dbReference type="InterPro" id="IPR010905">
    <property type="entry name" value="Glyco_hydro_88"/>
</dbReference>
<gene>
    <name evidence="3" type="ORF">FSB73_00370</name>
</gene>
<dbReference type="InterPro" id="IPR052043">
    <property type="entry name" value="PolySaccharide_Degr_Enz"/>
</dbReference>
<dbReference type="PANTHER" id="PTHR33886:SF8">
    <property type="entry name" value="UNSATURATED RHAMNOGALACTURONAN HYDROLASE (EUROFUNG)"/>
    <property type="match status" value="1"/>
</dbReference>
<dbReference type="Pfam" id="PF07470">
    <property type="entry name" value="Glyco_hydro_88"/>
    <property type="match status" value="1"/>
</dbReference>
<dbReference type="InterPro" id="IPR012341">
    <property type="entry name" value="6hp_glycosidase-like_sf"/>
</dbReference>